<evidence type="ECO:0000313" key="3">
    <source>
        <dbReference type="EMBL" id="CAA9246991.1"/>
    </source>
</evidence>
<dbReference type="AlphaFoldDB" id="A0A6J4IAV2"/>
<feature type="region of interest" description="Disordered" evidence="1">
    <location>
        <begin position="366"/>
        <end position="416"/>
    </location>
</feature>
<organism evidence="3">
    <name type="scientific">uncultured Acidimicrobiales bacterium</name>
    <dbReference type="NCBI Taxonomy" id="310071"/>
    <lineage>
        <taxon>Bacteria</taxon>
        <taxon>Bacillati</taxon>
        <taxon>Actinomycetota</taxon>
        <taxon>Acidimicrobiia</taxon>
        <taxon>Acidimicrobiales</taxon>
        <taxon>environmental samples</taxon>
    </lineage>
</organism>
<dbReference type="PROSITE" id="PS50234">
    <property type="entry name" value="VWFA"/>
    <property type="match status" value="1"/>
</dbReference>
<name>A0A6J4IAV2_9ACTN</name>
<accession>A0A6J4IAV2</accession>
<sequence length="416" mass="43599">MDASVRLDHTFVAMESANAVHAMLELSFPEAPGSDERAPLHVALVLDRSGSMGGEKLEATKACATHLVRRLRPEDELAIVAFDDEVTLVAGLEGVDGDRLAAAIDGIWPGGTTNLSGGWLKGLEELGRATGDGPRAVVLLTDGRANVGVVEPERLVAMTSGARTQGAVTSTIGFGDGFDEQLLSDMADAGGGNAHYAAGPEDAPAIFAEEFEGLASTVAQNVSVEIRPGADVEVLAVLNDHPATPVPGGVQLALGDAWGGDRRRIVFRLGIPAVAELGPRKVAEVRLRWTDVTAVPALHDVTVPVLVNVAAGLDVDGAAVDGAVVEEVVVLEAAQAEREARKQADEGDFAAARNLLAGSAARLREQAPLSSRPQELLDQAEAIDASGSMMAPNEWTGTTSKDMHYRTRKTTRRRKP</sequence>
<dbReference type="PANTHER" id="PTHR10579:SF43">
    <property type="entry name" value="ZINC FINGER (C3HC4-TYPE RING FINGER) FAMILY PROTEIN"/>
    <property type="match status" value="1"/>
</dbReference>
<dbReference type="InterPro" id="IPR002035">
    <property type="entry name" value="VWF_A"/>
</dbReference>
<dbReference type="InterPro" id="IPR036465">
    <property type="entry name" value="vWFA_dom_sf"/>
</dbReference>
<dbReference type="Pfam" id="PF00092">
    <property type="entry name" value="VWA"/>
    <property type="match status" value="1"/>
</dbReference>
<gene>
    <name evidence="3" type="ORF">AVDCRST_MAG20-1990</name>
</gene>
<protein>
    <recommendedName>
        <fullName evidence="2">VWFA domain-containing protein</fullName>
    </recommendedName>
</protein>
<dbReference type="PANTHER" id="PTHR10579">
    <property type="entry name" value="CALCIUM-ACTIVATED CHLORIDE CHANNEL REGULATOR"/>
    <property type="match status" value="1"/>
</dbReference>
<dbReference type="SMART" id="SM00327">
    <property type="entry name" value="VWA"/>
    <property type="match status" value="1"/>
</dbReference>
<dbReference type="SUPFAM" id="SSF53300">
    <property type="entry name" value="vWA-like"/>
    <property type="match status" value="1"/>
</dbReference>
<dbReference type="Gene3D" id="3.40.50.410">
    <property type="entry name" value="von Willebrand factor, type A domain"/>
    <property type="match status" value="1"/>
</dbReference>
<feature type="domain" description="VWFA" evidence="2">
    <location>
        <begin position="41"/>
        <end position="222"/>
    </location>
</feature>
<evidence type="ECO:0000256" key="1">
    <source>
        <dbReference type="SAM" id="MobiDB-lite"/>
    </source>
</evidence>
<feature type="compositionally biased region" description="Basic residues" evidence="1">
    <location>
        <begin position="406"/>
        <end position="416"/>
    </location>
</feature>
<dbReference type="InterPro" id="IPR051266">
    <property type="entry name" value="CLCR"/>
</dbReference>
<dbReference type="EMBL" id="CADCSY010000091">
    <property type="protein sequence ID" value="CAA9246991.1"/>
    <property type="molecule type" value="Genomic_DNA"/>
</dbReference>
<evidence type="ECO:0000259" key="2">
    <source>
        <dbReference type="PROSITE" id="PS50234"/>
    </source>
</evidence>
<proteinExistence type="predicted"/>
<reference evidence="3" key="1">
    <citation type="submission" date="2020-02" db="EMBL/GenBank/DDBJ databases">
        <authorList>
            <person name="Meier V. D."/>
        </authorList>
    </citation>
    <scope>NUCLEOTIDE SEQUENCE</scope>
    <source>
        <strain evidence="3">AVDCRST_MAG20</strain>
    </source>
</reference>